<keyword evidence="1" id="KW-1133">Transmembrane helix</keyword>
<accession>A0A8H3C1L2</accession>
<dbReference type="EMBL" id="CAJMWY010001570">
    <property type="protein sequence ID" value="CAE6470498.1"/>
    <property type="molecule type" value="Genomic_DNA"/>
</dbReference>
<protein>
    <recommendedName>
        <fullName evidence="4">BTB domain-containing protein</fullName>
    </recommendedName>
</protein>
<evidence type="ECO:0000313" key="2">
    <source>
        <dbReference type="EMBL" id="CAE6470498.1"/>
    </source>
</evidence>
<comment type="caution">
    <text evidence="2">The sequence shown here is derived from an EMBL/GenBank/DDBJ whole genome shotgun (WGS) entry which is preliminary data.</text>
</comment>
<keyword evidence="1" id="KW-0472">Membrane</keyword>
<dbReference type="AlphaFoldDB" id="A0A8H3C1L2"/>
<organism evidence="2 3">
    <name type="scientific">Rhizoctonia solani</name>
    <dbReference type="NCBI Taxonomy" id="456999"/>
    <lineage>
        <taxon>Eukaryota</taxon>
        <taxon>Fungi</taxon>
        <taxon>Dikarya</taxon>
        <taxon>Basidiomycota</taxon>
        <taxon>Agaricomycotina</taxon>
        <taxon>Agaricomycetes</taxon>
        <taxon>Cantharellales</taxon>
        <taxon>Ceratobasidiaceae</taxon>
        <taxon>Rhizoctonia</taxon>
    </lineage>
</organism>
<feature type="transmembrane region" description="Helical" evidence="1">
    <location>
        <begin position="307"/>
        <end position="324"/>
    </location>
</feature>
<feature type="transmembrane region" description="Helical" evidence="1">
    <location>
        <begin position="270"/>
        <end position="295"/>
    </location>
</feature>
<keyword evidence="1" id="KW-0812">Transmembrane</keyword>
<reference evidence="2" key="1">
    <citation type="submission" date="2021-01" db="EMBL/GenBank/DDBJ databases">
        <authorList>
            <person name="Kaushik A."/>
        </authorList>
    </citation>
    <scope>NUCLEOTIDE SEQUENCE</scope>
    <source>
        <strain evidence="2">AG4-RS23</strain>
    </source>
</reference>
<evidence type="ECO:0000313" key="3">
    <source>
        <dbReference type="Proteomes" id="UP000663861"/>
    </source>
</evidence>
<evidence type="ECO:0000256" key="1">
    <source>
        <dbReference type="SAM" id="Phobius"/>
    </source>
</evidence>
<gene>
    <name evidence="2" type="ORF">RDB_LOCUS81789</name>
</gene>
<proteinExistence type="predicted"/>
<sequence>MSTSNDTSKSVKRGVSVSATLDATNNWGSSNAAMHPRTESLKAEPSLLTLYESASIHDLNGVNVRLQINNAALIKTHESRINKFTRLKQLTEAAKQKDPQSDTITITTNGGEELVDDFLKMFKLLDASLIDQPKHEPNVLVSAARIAAPNAYQYDALYQYCLEKLKELSLNSMERIRVARALNITDWEKDALTELFGRKEMITRDEANTLGMNAYWEIATEREIRNGSKLEGVLQELKGKTKEVRDQTKDIPPRGVFRSVIGTLWKLFKMLLLALCSMLALEILGLLVQIMGCLVEESCRNGLFNHFQPRLFIGLAASIVYMIWMW</sequence>
<evidence type="ECO:0008006" key="4">
    <source>
        <dbReference type="Google" id="ProtNLM"/>
    </source>
</evidence>
<dbReference type="Proteomes" id="UP000663861">
    <property type="component" value="Unassembled WGS sequence"/>
</dbReference>
<name>A0A8H3C1L2_9AGAM</name>